<dbReference type="Proteomes" id="UP000823882">
    <property type="component" value="Unassembled WGS sequence"/>
</dbReference>
<evidence type="ECO:0000313" key="2">
    <source>
        <dbReference type="Proteomes" id="UP000823882"/>
    </source>
</evidence>
<organism evidence="1 2">
    <name type="scientific">Candidatus Intestinimonas pullistercoris</name>
    <dbReference type="NCBI Taxonomy" id="2838623"/>
    <lineage>
        <taxon>Bacteria</taxon>
        <taxon>Bacillati</taxon>
        <taxon>Bacillota</taxon>
        <taxon>Clostridia</taxon>
        <taxon>Eubacteriales</taxon>
        <taxon>Intestinimonas</taxon>
    </lineage>
</organism>
<dbReference type="Pfam" id="PF20124">
    <property type="entry name" value="DUF6514"/>
    <property type="match status" value="1"/>
</dbReference>
<comment type="caution">
    <text evidence="1">The sequence shown here is derived from an EMBL/GenBank/DDBJ whole genome shotgun (WGS) entry which is preliminary data.</text>
</comment>
<accession>A0A9D2P1V5</accession>
<reference evidence="1" key="2">
    <citation type="submission" date="2021-04" db="EMBL/GenBank/DDBJ databases">
        <authorList>
            <person name="Gilroy R."/>
        </authorList>
    </citation>
    <scope>NUCLEOTIDE SEQUENCE</scope>
    <source>
        <strain evidence="1">CHK186-1790</strain>
    </source>
</reference>
<name>A0A9D2P1V5_9FIRM</name>
<protein>
    <submittedName>
        <fullName evidence="1">Uncharacterized protein</fullName>
    </submittedName>
</protein>
<dbReference type="AlphaFoldDB" id="A0A9D2P1V5"/>
<sequence length="90" mass="9775">MQELYVGSRTAKGEEGTVHRFDYCVVVGEMAVAGGFACESYGVKVQEQGGDTAVIPDLTVSAQRIDELMELLMDHQVGPAGLRDVVEDWL</sequence>
<dbReference type="InterPro" id="IPR017016">
    <property type="entry name" value="UCP033595"/>
</dbReference>
<reference evidence="1" key="1">
    <citation type="journal article" date="2021" name="PeerJ">
        <title>Extensive microbial diversity within the chicken gut microbiome revealed by metagenomics and culture.</title>
        <authorList>
            <person name="Gilroy R."/>
            <person name="Ravi A."/>
            <person name="Getino M."/>
            <person name="Pursley I."/>
            <person name="Horton D.L."/>
            <person name="Alikhan N.F."/>
            <person name="Baker D."/>
            <person name="Gharbi K."/>
            <person name="Hall N."/>
            <person name="Watson M."/>
            <person name="Adriaenssens E.M."/>
            <person name="Foster-Nyarko E."/>
            <person name="Jarju S."/>
            <person name="Secka A."/>
            <person name="Antonio M."/>
            <person name="Oren A."/>
            <person name="Chaudhuri R.R."/>
            <person name="La Ragione R."/>
            <person name="Hildebrand F."/>
            <person name="Pallen M.J."/>
        </authorList>
    </citation>
    <scope>NUCLEOTIDE SEQUENCE</scope>
    <source>
        <strain evidence="1">CHK186-1790</strain>
    </source>
</reference>
<proteinExistence type="predicted"/>
<evidence type="ECO:0000313" key="1">
    <source>
        <dbReference type="EMBL" id="HJC41139.1"/>
    </source>
</evidence>
<gene>
    <name evidence="1" type="ORF">H9701_06260</name>
</gene>
<dbReference type="EMBL" id="DWWJ01000108">
    <property type="protein sequence ID" value="HJC41139.1"/>
    <property type="molecule type" value="Genomic_DNA"/>
</dbReference>